<keyword evidence="1" id="KW-0732">Signal</keyword>
<evidence type="ECO:0000313" key="3">
    <source>
        <dbReference type="Proteomes" id="UP000269721"/>
    </source>
</evidence>
<evidence type="ECO:0000313" key="2">
    <source>
        <dbReference type="EMBL" id="RKO85409.1"/>
    </source>
</evidence>
<sequence length="253" mass="25938">MELCKLLAVCLSLAATAAASATSGSLTVQANNTILQNIAALATSSNGKSYTVQTIVSAISIRGVVSGAEFVPLGSEGGSFFLPVDSPAVGPVLLNYNSTALALASLISCRWASDLRELFTSGGLIIIFLPEPSQTPLPAPRSHPFTDHQTKTLINASVLPAKSWIPTMLAGAAIEVGSSQGGGFYLKFNGGNATVVDSIPCANGMIYVISNVLVPPPKLTDFISPVNGLTVLYGTIAEAGAMPLLGALSNFTL</sequence>
<feature type="signal peptide" evidence="1">
    <location>
        <begin position="1"/>
        <end position="19"/>
    </location>
</feature>
<dbReference type="AlphaFoldDB" id="A0A4P9VZZ5"/>
<dbReference type="SUPFAM" id="SSF82153">
    <property type="entry name" value="FAS1 domain"/>
    <property type="match status" value="1"/>
</dbReference>
<dbReference type="OrthoDB" id="286301at2759"/>
<feature type="chain" id="PRO_5020281648" evidence="1">
    <location>
        <begin position="20"/>
        <end position="253"/>
    </location>
</feature>
<evidence type="ECO:0000256" key="1">
    <source>
        <dbReference type="SAM" id="SignalP"/>
    </source>
</evidence>
<dbReference type="Gene3D" id="2.30.180.10">
    <property type="entry name" value="FAS1 domain"/>
    <property type="match status" value="1"/>
</dbReference>
<name>A0A4P9VZZ5_9FUNG</name>
<gene>
    <name evidence="2" type="ORF">BDK51DRAFT_53053</name>
</gene>
<dbReference type="EMBL" id="KZ999104">
    <property type="protein sequence ID" value="RKO85409.1"/>
    <property type="molecule type" value="Genomic_DNA"/>
</dbReference>
<protein>
    <submittedName>
        <fullName evidence="2">Uncharacterized protein</fullName>
    </submittedName>
</protein>
<reference evidence="3" key="1">
    <citation type="journal article" date="2018" name="Nat. Microbiol.">
        <title>Leveraging single-cell genomics to expand the fungal tree of life.</title>
        <authorList>
            <person name="Ahrendt S.R."/>
            <person name="Quandt C.A."/>
            <person name="Ciobanu D."/>
            <person name="Clum A."/>
            <person name="Salamov A."/>
            <person name="Andreopoulos B."/>
            <person name="Cheng J.F."/>
            <person name="Woyke T."/>
            <person name="Pelin A."/>
            <person name="Henrissat B."/>
            <person name="Reynolds N.K."/>
            <person name="Benny G.L."/>
            <person name="Smith M.E."/>
            <person name="James T.Y."/>
            <person name="Grigoriev I.V."/>
        </authorList>
    </citation>
    <scope>NUCLEOTIDE SEQUENCE [LARGE SCALE GENOMIC DNA]</scope>
</reference>
<accession>A0A4P9VZZ5</accession>
<organism evidence="2 3">
    <name type="scientific">Blyttiomyces helicus</name>
    <dbReference type="NCBI Taxonomy" id="388810"/>
    <lineage>
        <taxon>Eukaryota</taxon>
        <taxon>Fungi</taxon>
        <taxon>Fungi incertae sedis</taxon>
        <taxon>Chytridiomycota</taxon>
        <taxon>Chytridiomycota incertae sedis</taxon>
        <taxon>Chytridiomycetes</taxon>
        <taxon>Chytridiomycetes incertae sedis</taxon>
        <taxon>Blyttiomyces</taxon>
    </lineage>
</organism>
<proteinExistence type="predicted"/>
<dbReference type="InterPro" id="IPR036378">
    <property type="entry name" value="FAS1_dom_sf"/>
</dbReference>
<dbReference type="Proteomes" id="UP000269721">
    <property type="component" value="Unassembled WGS sequence"/>
</dbReference>
<keyword evidence="3" id="KW-1185">Reference proteome</keyword>